<dbReference type="KEGG" id="pmes:FX988_03038"/>
<feature type="domain" description="ISXO2-like transposase" evidence="1">
    <location>
        <begin position="144"/>
        <end position="298"/>
    </location>
</feature>
<evidence type="ECO:0000259" key="1">
    <source>
        <dbReference type="SMART" id="SM01126"/>
    </source>
</evidence>
<dbReference type="SMART" id="SM01126">
    <property type="entry name" value="DDE_Tnp_IS1595"/>
    <property type="match status" value="1"/>
</dbReference>
<sequence length="324" mass="37372">MKKNQFTLIIESLSKLTHNQKRLLHHHVVEDLKRGDTDNLINECKGDDVICPHCGNEEIGKWGMAAGLQRFKCKNSSCGKTFNALTKTPLARLRKRELWAKNLEYMLDGLPIRRVAELLEVAETTAFRWRHRFLKAPAQRKPSEVAGIIEADEMFFMESFKGNQTIYDRKPRKRGGMGDRRTVDDKIPVLIVVDRSGGLTDFVLEEHSSDEIHNAMRPIVNHDSILCSDGAHAYRSFAKEENIQHYRTIVSKGERVIGGQFHIQNVNGYMSRLRGWMRRFNGVGTEYLPNYLGWMRMMDSKKDKYKEVRLAYLIDENLAYGLVA</sequence>
<dbReference type="OrthoDB" id="7355934at2"/>
<keyword evidence="3" id="KW-1185">Reference proteome</keyword>
<organism evidence="2 3">
    <name type="scientific">Paraglaciecola mesophila</name>
    <dbReference type="NCBI Taxonomy" id="197222"/>
    <lineage>
        <taxon>Bacteria</taxon>
        <taxon>Pseudomonadati</taxon>
        <taxon>Pseudomonadota</taxon>
        <taxon>Gammaproteobacteria</taxon>
        <taxon>Alteromonadales</taxon>
        <taxon>Alteromonadaceae</taxon>
        <taxon>Paraglaciecola</taxon>
    </lineage>
</organism>
<dbReference type="NCBIfam" id="NF033547">
    <property type="entry name" value="transpos_IS1595"/>
    <property type="match status" value="1"/>
</dbReference>
<evidence type="ECO:0000313" key="2">
    <source>
        <dbReference type="EMBL" id="QHJ12780.1"/>
    </source>
</evidence>
<protein>
    <recommendedName>
        <fullName evidence="1">ISXO2-like transposase domain-containing protein</fullName>
    </recommendedName>
</protein>
<dbReference type="Proteomes" id="UP000464524">
    <property type="component" value="Chromosome"/>
</dbReference>
<dbReference type="AlphaFoldDB" id="A0A857JNT0"/>
<dbReference type="InterPro" id="IPR024445">
    <property type="entry name" value="Tnp_ISXO2-like"/>
</dbReference>
<gene>
    <name evidence="2" type="ORF">FX988_03038</name>
</gene>
<name>A0A857JNT0_9ALTE</name>
<reference evidence="2 3" key="1">
    <citation type="submission" date="2019-12" db="EMBL/GenBank/DDBJ databases">
        <title>Genome sequencing and assembly of endphytes of Porphyra tenera.</title>
        <authorList>
            <person name="Park J.M."/>
            <person name="Shin R."/>
            <person name="Jo S.H."/>
        </authorList>
    </citation>
    <scope>NUCLEOTIDE SEQUENCE [LARGE SCALE GENOMIC DNA]</scope>
    <source>
        <strain evidence="2 3">GPM4</strain>
    </source>
</reference>
<dbReference type="RefSeq" id="WP_042153779.1">
    <property type="nucleotide sequence ID" value="NZ_CP047656.1"/>
</dbReference>
<dbReference type="InterPro" id="IPR051354">
    <property type="entry name" value="Transposase_27_IS1"/>
</dbReference>
<evidence type="ECO:0000313" key="3">
    <source>
        <dbReference type="Proteomes" id="UP000464524"/>
    </source>
</evidence>
<dbReference type="Pfam" id="PF12762">
    <property type="entry name" value="DDE_Tnp_IS1595"/>
    <property type="match status" value="1"/>
</dbReference>
<proteinExistence type="predicted"/>
<dbReference type="PANTHER" id="PTHR33293:SF1">
    <property type="entry name" value="INSERTION ELEMENT IS1 1 PROTEIN INSB-RELATED"/>
    <property type="match status" value="1"/>
</dbReference>
<dbReference type="PANTHER" id="PTHR33293">
    <property type="entry name" value="INSERTION ELEMENT IS1 1 PROTEIN INSB-RELATED"/>
    <property type="match status" value="1"/>
</dbReference>
<accession>A0A857JNT0</accession>
<dbReference type="EMBL" id="CP047656">
    <property type="protein sequence ID" value="QHJ12780.1"/>
    <property type="molecule type" value="Genomic_DNA"/>
</dbReference>